<reference evidence="2 3" key="1">
    <citation type="submission" date="2023-04" db="EMBL/GenBank/DDBJ databases">
        <title>A novel bacteria isolated from coastal sediment.</title>
        <authorList>
            <person name="Liu X.-J."/>
            <person name="Du Z.-J."/>
        </authorList>
    </citation>
    <scope>NUCLEOTIDE SEQUENCE [LARGE SCALE GENOMIC DNA]</scope>
    <source>
        <strain evidence="2 3">SDUM461003</strain>
    </source>
</reference>
<dbReference type="InterPro" id="IPR001584">
    <property type="entry name" value="Integrase_cat-core"/>
</dbReference>
<feature type="domain" description="Integrase catalytic" evidence="1">
    <location>
        <begin position="132"/>
        <end position="232"/>
    </location>
</feature>
<dbReference type="InterPro" id="IPR009057">
    <property type="entry name" value="Homeodomain-like_sf"/>
</dbReference>
<dbReference type="PANTHER" id="PTHR47515:SF2">
    <property type="entry name" value="INTEGRASE CORE DOMAIN PROTEIN"/>
    <property type="match status" value="1"/>
</dbReference>
<dbReference type="SUPFAM" id="SSF46689">
    <property type="entry name" value="Homeodomain-like"/>
    <property type="match status" value="1"/>
</dbReference>
<keyword evidence="3" id="KW-1185">Reference proteome</keyword>
<evidence type="ECO:0000313" key="2">
    <source>
        <dbReference type="EMBL" id="MDQ8209092.1"/>
    </source>
</evidence>
<dbReference type="Proteomes" id="UP001225316">
    <property type="component" value="Unassembled WGS sequence"/>
</dbReference>
<gene>
    <name evidence="2" type="ORF">QEH52_16320</name>
</gene>
<dbReference type="RefSeq" id="WP_308951884.1">
    <property type="nucleotide sequence ID" value="NZ_JARXHW010000051.1"/>
</dbReference>
<dbReference type="InterPro" id="IPR036397">
    <property type="entry name" value="RNaseH_sf"/>
</dbReference>
<dbReference type="Pfam" id="PF00665">
    <property type="entry name" value="rve"/>
    <property type="match status" value="1"/>
</dbReference>
<dbReference type="InterPro" id="IPR012337">
    <property type="entry name" value="RNaseH-like_sf"/>
</dbReference>
<dbReference type="Gene3D" id="3.30.420.10">
    <property type="entry name" value="Ribonuclease H-like superfamily/Ribonuclease H"/>
    <property type="match status" value="1"/>
</dbReference>
<dbReference type="Pfam" id="PF13565">
    <property type="entry name" value="HTH_32"/>
    <property type="match status" value="1"/>
</dbReference>
<evidence type="ECO:0000259" key="1">
    <source>
        <dbReference type="PROSITE" id="PS50994"/>
    </source>
</evidence>
<proteinExistence type="predicted"/>
<accession>A0ABU1B128</accession>
<comment type="caution">
    <text evidence="2">The sequence shown here is derived from an EMBL/GenBank/DDBJ whole genome shotgun (WGS) entry which is preliminary data.</text>
</comment>
<dbReference type="EMBL" id="JARXHW010000051">
    <property type="protein sequence ID" value="MDQ8209092.1"/>
    <property type="molecule type" value="Genomic_DNA"/>
</dbReference>
<dbReference type="SUPFAM" id="SSF53098">
    <property type="entry name" value="Ribonuclease H-like"/>
    <property type="match status" value="1"/>
</dbReference>
<sequence length="232" mass="26833">MTERERFVMLAQTGRFTITDLCTDFGISRKTGHKYLRRYETDGRAGLADHSRRPKACSFTTEEAVTKLIVMERRKHPRWGAKKIHDLLLKVHGVENRPHINTINNVLNRHGLTKKRKRKPGVHRVRPEHLTESTRPNEVWTFDFKGWFTMGDGVRCDPLTVCDRYSRYIVGCKGQFNQQFNTTLRSCKKLMRYHGLPEIIRVDNGTPFASVALGGLSLLSVWWIEQGIRGAK</sequence>
<dbReference type="PANTHER" id="PTHR47515">
    <property type="entry name" value="LOW CALCIUM RESPONSE LOCUS PROTEIN T"/>
    <property type="match status" value="1"/>
</dbReference>
<organism evidence="2 3">
    <name type="scientific">Thalassobacterium maritimum</name>
    <dbReference type="NCBI Taxonomy" id="3041265"/>
    <lineage>
        <taxon>Bacteria</taxon>
        <taxon>Pseudomonadati</taxon>
        <taxon>Verrucomicrobiota</taxon>
        <taxon>Opitutia</taxon>
        <taxon>Puniceicoccales</taxon>
        <taxon>Coraliomargaritaceae</taxon>
        <taxon>Thalassobacterium</taxon>
    </lineage>
</organism>
<dbReference type="PROSITE" id="PS50994">
    <property type="entry name" value="INTEGRASE"/>
    <property type="match status" value="1"/>
</dbReference>
<name>A0ABU1B128_9BACT</name>
<evidence type="ECO:0000313" key="3">
    <source>
        <dbReference type="Proteomes" id="UP001225316"/>
    </source>
</evidence>
<protein>
    <submittedName>
        <fullName evidence="2">Helix-turn-helix domain-containing protein</fullName>
    </submittedName>
</protein>